<dbReference type="STRING" id="63057.A0A2P5EWP4"/>
<feature type="coiled-coil region" evidence="1">
    <location>
        <begin position="319"/>
        <end position="521"/>
    </location>
</feature>
<dbReference type="Proteomes" id="UP000237000">
    <property type="component" value="Unassembled WGS sequence"/>
</dbReference>
<reference evidence="5" key="1">
    <citation type="submission" date="2016-06" db="EMBL/GenBank/DDBJ databases">
        <title>Parallel loss of symbiosis genes in relatives of nitrogen-fixing non-legume Parasponia.</title>
        <authorList>
            <person name="Van Velzen R."/>
            <person name="Holmer R."/>
            <person name="Bu F."/>
            <person name="Rutten L."/>
            <person name="Van Zeijl A."/>
            <person name="Liu W."/>
            <person name="Santuari L."/>
            <person name="Cao Q."/>
            <person name="Sharma T."/>
            <person name="Shen D."/>
            <person name="Roswanjaya Y."/>
            <person name="Wardhani T."/>
            <person name="Kalhor M.S."/>
            <person name="Jansen J."/>
            <person name="Van den Hoogen J."/>
            <person name="Gungor B."/>
            <person name="Hartog M."/>
            <person name="Hontelez J."/>
            <person name="Verver J."/>
            <person name="Yang W.-C."/>
            <person name="Schijlen E."/>
            <person name="Repin R."/>
            <person name="Schilthuizen M."/>
            <person name="Schranz E."/>
            <person name="Heidstra R."/>
            <person name="Miyata K."/>
            <person name="Fedorova E."/>
            <person name="Kohlen W."/>
            <person name="Bisseling T."/>
            <person name="Smit S."/>
            <person name="Geurts R."/>
        </authorList>
    </citation>
    <scope>NUCLEOTIDE SEQUENCE [LARGE SCALE GENOMIC DNA]</scope>
    <source>
        <strain evidence="5">cv. RG33-2</strain>
    </source>
</reference>
<dbReference type="EMBL" id="JXTC01000088">
    <property type="protein sequence ID" value="PON89967.1"/>
    <property type="molecule type" value="Genomic_DNA"/>
</dbReference>
<evidence type="ECO:0000313" key="4">
    <source>
        <dbReference type="EMBL" id="PON89967.1"/>
    </source>
</evidence>
<keyword evidence="3" id="KW-0812">Transmembrane</keyword>
<feature type="coiled-coil region" evidence="1">
    <location>
        <begin position="564"/>
        <end position="626"/>
    </location>
</feature>
<comment type="caution">
    <text evidence="4">The sequence shown here is derived from an EMBL/GenBank/DDBJ whole genome shotgun (WGS) entry which is preliminary data.</text>
</comment>
<proteinExistence type="predicted"/>
<evidence type="ECO:0000313" key="5">
    <source>
        <dbReference type="Proteomes" id="UP000237000"/>
    </source>
</evidence>
<organism evidence="4 5">
    <name type="scientific">Trema orientale</name>
    <name type="common">Charcoal tree</name>
    <name type="synonym">Celtis orientalis</name>
    <dbReference type="NCBI Taxonomy" id="63057"/>
    <lineage>
        <taxon>Eukaryota</taxon>
        <taxon>Viridiplantae</taxon>
        <taxon>Streptophyta</taxon>
        <taxon>Embryophyta</taxon>
        <taxon>Tracheophyta</taxon>
        <taxon>Spermatophyta</taxon>
        <taxon>Magnoliopsida</taxon>
        <taxon>eudicotyledons</taxon>
        <taxon>Gunneridae</taxon>
        <taxon>Pentapetalae</taxon>
        <taxon>rosids</taxon>
        <taxon>fabids</taxon>
        <taxon>Rosales</taxon>
        <taxon>Cannabaceae</taxon>
        <taxon>Trema</taxon>
    </lineage>
</organism>
<evidence type="ECO:0000256" key="3">
    <source>
        <dbReference type="SAM" id="Phobius"/>
    </source>
</evidence>
<feature type="coiled-coil region" evidence="1">
    <location>
        <begin position="677"/>
        <end position="735"/>
    </location>
</feature>
<keyword evidence="5" id="KW-1185">Reference proteome</keyword>
<accession>A0A2P5EWP4</accession>
<evidence type="ECO:0000256" key="1">
    <source>
        <dbReference type="SAM" id="Coils"/>
    </source>
</evidence>
<dbReference type="InParanoid" id="A0A2P5EWP4"/>
<keyword evidence="3" id="KW-1133">Transmembrane helix</keyword>
<keyword evidence="1" id="KW-0175">Coiled coil</keyword>
<feature type="transmembrane region" description="Helical" evidence="3">
    <location>
        <begin position="132"/>
        <end position="152"/>
    </location>
</feature>
<protein>
    <submittedName>
        <fullName evidence="4">Uncharacterized protein</fullName>
    </submittedName>
</protein>
<feature type="region of interest" description="Disordered" evidence="2">
    <location>
        <begin position="158"/>
        <end position="187"/>
    </location>
</feature>
<keyword evidence="3" id="KW-0472">Membrane</keyword>
<sequence length="746" mass="86509">MGDQKKILLHSSMLGYEDSVFKNERLAIFTLIFLPKYTPFCLAAFTLSTAFYLFDLGLRLRHGLMSSPGKYDLVFMVERVGMILLEVQYIWGEYSWYMAVAFFAFSNMFYILRQKKKIFETAAMTFSLNPRIIGLLAVSVGIVYIVKPGTFWHKRVRDAKKGKGQSTNKEAEENNQGGGRGRGGRRVKEYSSMARNSKSLSLRENYLFWYERAAIFAVMLEIFDDSSASLFFISDALMCLICFLKAKEIEPGPTDPSYLFWMERAAMILLASYRTDDGSIYSLYSAATLFVFTNAVYIMKPLQQLLEITSGPRKLEEEEDKVTLDLRRLTSENEELKKKLTEAEERWAGNRSDYYEERLLEAEKESQALKNDRRELEAEIGKLAAEAEENWTRKLERDRAEEEARIKSLEVELSEAKYESQALKEEKEKMEAEIKKQEEEIQALAAVIDGAMRAAEKDELTIDGLKNERTSLIEKLNQYQQGNNSASSSSRDAIIQLHDQLMEELLNGDKVEAEIKHLKEEVHMLTSVSEHDQAALSSLERHSLDLLKERKELVAELQECRSWNEEWLEERGQLLRRIAGMEQDEKKLRHEKEELSNEREELVGALAELDEQRKTWIEEKANLEAKLGDWQYWHESNLSETIEYYTEASNKWTAEKDLLESEILHAKRDKDYYKTLLLEYQEDCSMLEESRKELAQKLKDKTESAEICQNISDELSDLKAQLEEAVERSELYKSLLRNLNSCPKFA</sequence>
<feature type="transmembrane region" description="Helical" evidence="3">
    <location>
        <begin position="96"/>
        <end position="112"/>
    </location>
</feature>
<name>A0A2P5EWP4_TREOI</name>
<dbReference type="OrthoDB" id="10323244at2759"/>
<evidence type="ECO:0000256" key="2">
    <source>
        <dbReference type="SAM" id="MobiDB-lite"/>
    </source>
</evidence>
<gene>
    <name evidence="4" type="ORF">TorRG33x02_142530</name>
</gene>
<feature type="transmembrane region" description="Helical" evidence="3">
    <location>
        <begin position="26"/>
        <end position="53"/>
    </location>
</feature>
<dbReference type="AlphaFoldDB" id="A0A2P5EWP4"/>